<comment type="similarity">
    <text evidence="2">Belongs to the class I fructose-bisphosphate aldolase family.</text>
</comment>
<evidence type="ECO:0000256" key="4">
    <source>
        <dbReference type="ARBA" id="ARBA00023152"/>
    </source>
</evidence>
<protein>
    <recommendedName>
        <fullName evidence="3">fructose-bisphosphate aldolase</fullName>
        <ecNumber evidence="3">4.1.2.13</ecNumber>
    </recommendedName>
</protein>
<proteinExistence type="inferred from homology"/>
<reference evidence="7" key="1">
    <citation type="submission" date="2021-11" db="EMBL/GenBank/DDBJ databases">
        <authorList>
            <consortium name="Genoscope - CEA"/>
            <person name="William W."/>
        </authorList>
    </citation>
    <scope>NUCLEOTIDE SEQUENCE</scope>
</reference>
<name>A0A8J2S6K2_9STRA</name>
<feature type="signal peptide" evidence="6">
    <location>
        <begin position="1"/>
        <end position="16"/>
    </location>
</feature>
<comment type="caution">
    <text evidence="7">The sequence shown here is derived from an EMBL/GenBank/DDBJ whole genome shotgun (WGS) entry which is preliminary data.</text>
</comment>
<dbReference type="PANTHER" id="PTHR11627">
    <property type="entry name" value="FRUCTOSE-BISPHOSPHATE ALDOLASE"/>
    <property type="match status" value="1"/>
</dbReference>
<keyword evidence="8" id="KW-1185">Reference proteome</keyword>
<evidence type="ECO:0000256" key="3">
    <source>
        <dbReference type="ARBA" id="ARBA00013068"/>
    </source>
</evidence>
<organism evidence="7 8">
    <name type="scientific">Pelagomonas calceolata</name>
    <dbReference type="NCBI Taxonomy" id="35677"/>
    <lineage>
        <taxon>Eukaryota</taxon>
        <taxon>Sar</taxon>
        <taxon>Stramenopiles</taxon>
        <taxon>Ochrophyta</taxon>
        <taxon>Pelagophyceae</taxon>
        <taxon>Pelagomonadales</taxon>
        <taxon>Pelagomonadaceae</taxon>
        <taxon>Pelagomonas</taxon>
    </lineage>
</organism>
<evidence type="ECO:0000256" key="6">
    <source>
        <dbReference type="SAM" id="SignalP"/>
    </source>
</evidence>
<evidence type="ECO:0000256" key="1">
    <source>
        <dbReference type="ARBA" id="ARBA00004714"/>
    </source>
</evidence>
<dbReference type="OrthoDB" id="36455at2759"/>
<dbReference type="SUPFAM" id="SSF51569">
    <property type="entry name" value="Aldolase"/>
    <property type="match status" value="1"/>
</dbReference>
<dbReference type="EMBL" id="CAKKNE010000001">
    <property type="protein sequence ID" value="CAH0364041.1"/>
    <property type="molecule type" value="Genomic_DNA"/>
</dbReference>
<evidence type="ECO:0000313" key="8">
    <source>
        <dbReference type="Proteomes" id="UP000789595"/>
    </source>
</evidence>
<evidence type="ECO:0000313" key="7">
    <source>
        <dbReference type="EMBL" id="CAH0364041.1"/>
    </source>
</evidence>
<dbReference type="InterPro" id="IPR013785">
    <property type="entry name" value="Aldolase_TIM"/>
</dbReference>
<dbReference type="UniPathway" id="UPA00109">
    <property type="reaction ID" value="UER00183"/>
</dbReference>
<dbReference type="GO" id="GO:0006096">
    <property type="term" value="P:glycolytic process"/>
    <property type="evidence" value="ECO:0007669"/>
    <property type="project" value="UniProtKB-UniPathway"/>
</dbReference>
<dbReference type="Pfam" id="PF00274">
    <property type="entry name" value="Glycolytic"/>
    <property type="match status" value="1"/>
</dbReference>
<sequence length="348" mass="37413">MIAFAVAAALLASAGARPAEMRYRGGISVRGGAASQSDMLERLRSGEGFVAALDQSGGSTPGALEAYGVPESAYNDETEMFDLVHQMRERVATGLDERCVGAILFEDTMDRKFEGRPAPAYLWSKRIVPLLKCDKGLEAERDGCQVMKEIPGLEKTLARAKLLGIAGTKMRSRIGAANEEGIKSVVKQQFALAKRICRCGLVPIVEPEVDAFIGDKGHAEEILLNALHAELHLLQPGELIMLKLTLPDIDDLYASCVAHPNVVRVLALSGGFDRAEACARLKRQSGVIASFSRALTEGLSRDMDDATFSKALDASCAALYDASFKKITEEDGAAPAMYRDVSGYLGKD</sequence>
<comment type="pathway">
    <text evidence="1">Carbohydrate degradation; glycolysis; D-glyceraldehyde 3-phosphate and glycerone phosphate from D-glucose: step 4/4.</text>
</comment>
<keyword evidence="4" id="KW-0324">Glycolysis</keyword>
<accession>A0A8J2S6K2</accession>
<dbReference type="AlphaFoldDB" id="A0A8J2S6K2"/>
<gene>
    <name evidence="7" type="ORF">PECAL_1P03890</name>
</gene>
<keyword evidence="6" id="KW-0732">Signal</keyword>
<evidence type="ECO:0000256" key="2">
    <source>
        <dbReference type="ARBA" id="ARBA00010387"/>
    </source>
</evidence>
<dbReference type="InterPro" id="IPR000741">
    <property type="entry name" value="FBA_I"/>
</dbReference>
<dbReference type="GO" id="GO:0004332">
    <property type="term" value="F:fructose-bisphosphate aldolase activity"/>
    <property type="evidence" value="ECO:0007669"/>
    <property type="project" value="UniProtKB-EC"/>
</dbReference>
<evidence type="ECO:0000256" key="5">
    <source>
        <dbReference type="ARBA" id="ARBA00023239"/>
    </source>
</evidence>
<dbReference type="Gene3D" id="3.20.20.70">
    <property type="entry name" value="Aldolase class I"/>
    <property type="match status" value="1"/>
</dbReference>
<dbReference type="EC" id="4.1.2.13" evidence="3"/>
<keyword evidence="5" id="KW-0456">Lyase</keyword>
<feature type="chain" id="PRO_5035218853" description="fructose-bisphosphate aldolase" evidence="6">
    <location>
        <begin position="17"/>
        <end position="348"/>
    </location>
</feature>
<dbReference type="Proteomes" id="UP000789595">
    <property type="component" value="Unassembled WGS sequence"/>
</dbReference>